<evidence type="ECO:0000313" key="7">
    <source>
        <dbReference type="EMBL" id="MEQ2439504.1"/>
    </source>
</evidence>
<keyword evidence="2 6" id="KW-0963">Cytoplasm</keyword>
<dbReference type="Proteomes" id="UP001489509">
    <property type="component" value="Unassembled WGS sequence"/>
</dbReference>
<dbReference type="RefSeq" id="WP_349217762.1">
    <property type="nucleotide sequence ID" value="NZ_JBBMFD010000001.1"/>
</dbReference>
<dbReference type="SUPFAM" id="SSF116842">
    <property type="entry name" value="XseB-like"/>
    <property type="match status" value="1"/>
</dbReference>
<evidence type="ECO:0000256" key="4">
    <source>
        <dbReference type="ARBA" id="ARBA00022801"/>
    </source>
</evidence>
<dbReference type="InterPro" id="IPR037004">
    <property type="entry name" value="Exonuc_VII_ssu_sf"/>
</dbReference>
<organism evidence="7 8">
    <name type="scientific">Solibaculum intestinale</name>
    <dbReference type="NCBI Taxonomy" id="3133165"/>
    <lineage>
        <taxon>Bacteria</taxon>
        <taxon>Bacillati</taxon>
        <taxon>Bacillota</taxon>
        <taxon>Clostridia</taxon>
        <taxon>Eubacteriales</taxon>
        <taxon>Oscillospiraceae</taxon>
        <taxon>Solibaculum</taxon>
    </lineage>
</organism>
<keyword evidence="5 6" id="KW-0269">Exonuclease</keyword>
<dbReference type="NCBIfam" id="NF002139">
    <property type="entry name" value="PRK00977.1-3"/>
    <property type="match status" value="1"/>
</dbReference>
<gene>
    <name evidence="6 7" type="primary">xseB</name>
    <name evidence="7" type="ORF">WMO26_01535</name>
</gene>
<dbReference type="InterPro" id="IPR003761">
    <property type="entry name" value="Exonuc_VII_S"/>
</dbReference>
<dbReference type="GO" id="GO:0008855">
    <property type="term" value="F:exodeoxyribonuclease VII activity"/>
    <property type="evidence" value="ECO:0007669"/>
    <property type="project" value="UniProtKB-EC"/>
</dbReference>
<evidence type="ECO:0000256" key="2">
    <source>
        <dbReference type="ARBA" id="ARBA00022490"/>
    </source>
</evidence>
<dbReference type="PANTHER" id="PTHR34137">
    <property type="entry name" value="EXODEOXYRIBONUCLEASE 7 SMALL SUBUNIT"/>
    <property type="match status" value="1"/>
</dbReference>
<comment type="subunit">
    <text evidence="6">Heterooligomer composed of large and small subunits.</text>
</comment>
<dbReference type="Pfam" id="PF02609">
    <property type="entry name" value="Exonuc_VII_S"/>
    <property type="match status" value="1"/>
</dbReference>
<dbReference type="HAMAP" id="MF_00337">
    <property type="entry name" value="Exonuc_7_S"/>
    <property type="match status" value="1"/>
</dbReference>
<evidence type="ECO:0000256" key="5">
    <source>
        <dbReference type="ARBA" id="ARBA00022839"/>
    </source>
</evidence>
<evidence type="ECO:0000256" key="1">
    <source>
        <dbReference type="ARBA" id="ARBA00009998"/>
    </source>
</evidence>
<comment type="caution">
    <text evidence="7">The sequence shown here is derived from an EMBL/GenBank/DDBJ whole genome shotgun (WGS) entry which is preliminary data.</text>
</comment>
<evidence type="ECO:0000313" key="8">
    <source>
        <dbReference type="Proteomes" id="UP001489509"/>
    </source>
</evidence>
<dbReference type="PANTHER" id="PTHR34137:SF1">
    <property type="entry name" value="EXODEOXYRIBONUCLEASE 7 SMALL SUBUNIT"/>
    <property type="match status" value="1"/>
</dbReference>
<comment type="similarity">
    <text evidence="1 6">Belongs to the XseB family.</text>
</comment>
<dbReference type="EMBL" id="JBBMFD010000001">
    <property type="protein sequence ID" value="MEQ2439504.1"/>
    <property type="molecule type" value="Genomic_DNA"/>
</dbReference>
<comment type="subcellular location">
    <subcellularLocation>
        <location evidence="6">Cytoplasm</location>
    </subcellularLocation>
</comment>
<dbReference type="PIRSF" id="PIRSF006488">
    <property type="entry name" value="Exonuc_VII_S"/>
    <property type="match status" value="1"/>
</dbReference>
<evidence type="ECO:0000256" key="6">
    <source>
        <dbReference type="HAMAP-Rule" id="MF_00337"/>
    </source>
</evidence>
<comment type="function">
    <text evidence="6">Bidirectionally degrades single-stranded DNA into large acid-insoluble oligonucleotides, which are then degraded further into small acid-soluble oligonucleotides.</text>
</comment>
<evidence type="ECO:0000256" key="3">
    <source>
        <dbReference type="ARBA" id="ARBA00022722"/>
    </source>
</evidence>
<dbReference type="NCBIfam" id="TIGR01280">
    <property type="entry name" value="xseB"/>
    <property type="match status" value="1"/>
</dbReference>
<name>A0ABV1DWV0_9FIRM</name>
<keyword evidence="3 6" id="KW-0540">Nuclease</keyword>
<comment type="catalytic activity">
    <reaction evidence="6">
        <text>Exonucleolytic cleavage in either 5'- to 3'- or 3'- to 5'-direction to yield nucleoside 5'-phosphates.</text>
        <dbReference type="EC" id="3.1.11.6"/>
    </reaction>
</comment>
<proteinExistence type="inferred from homology"/>
<accession>A0ABV1DWV0</accession>
<protein>
    <recommendedName>
        <fullName evidence="6">Exodeoxyribonuclease 7 small subunit</fullName>
        <ecNumber evidence="6">3.1.11.6</ecNumber>
    </recommendedName>
    <alternativeName>
        <fullName evidence="6">Exodeoxyribonuclease VII small subunit</fullName>
        <shortName evidence="6">Exonuclease VII small subunit</shortName>
    </alternativeName>
</protein>
<sequence length="73" mass="8131">MPKRTFEAAMKRLDEIVALLEQGEAPLEKSLKLFEEGTELAQFCDETLKNAQLRIEELSEEADGEPAGPPAQE</sequence>
<keyword evidence="8" id="KW-1185">Reference proteome</keyword>
<keyword evidence="4 6" id="KW-0378">Hydrolase</keyword>
<reference evidence="7 8" key="1">
    <citation type="submission" date="2024-03" db="EMBL/GenBank/DDBJ databases">
        <title>Human intestinal bacterial collection.</title>
        <authorList>
            <person name="Pauvert C."/>
            <person name="Hitch T.C.A."/>
            <person name="Clavel T."/>
        </authorList>
    </citation>
    <scope>NUCLEOTIDE SEQUENCE [LARGE SCALE GENOMIC DNA]</scope>
    <source>
        <strain evidence="7 8">CLA-JM-H44</strain>
    </source>
</reference>
<dbReference type="Gene3D" id="1.10.287.1040">
    <property type="entry name" value="Exonuclease VII, small subunit"/>
    <property type="match status" value="1"/>
</dbReference>
<dbReference type="EC" id="3.1.11.6" evidence="6"/>